<accession>A0A382D0I2</accession>
<sequence>MVTVKGFQQVDQLISSIQKHLTPDLLKSEYREHNITNRMFGHSYVATETLYHLLKQDHVIGSNFPIKQTDKYDPYHAKDENGISHWWLQDELGNKLDVTIDQFLSEDRQPPYDIAMKGWLLTKQPSKKSKELMTRVLSDLQ</sequence>
<name>A0A382D0I2_9ZZZZ</name>
<organism evidence="1">
    <name type="scientific">marine metagenome</name>
    <dbReference type="NCBI Taxonomy" id="408172"/>
    <lineage>
        <taxon>unclassified sequences</taxon>
        <taxon>metagenomes</taxon>
        <taxon>ecological metagenomes</taxon>
    </lineage>
</organism>
<evidence type="ECO:0000313" key="1">
    <source>
        <dbReference type="EMBL" id="SVB31599.1"/>
    </source>
</evidence>
<dbReference type="AlphaFoldDB" id="A0A382D0I2"/>
<reference evidence="1" key="1">
    <citation type="submission" date="2018-05" db="EMBL/GenBank/DDBJ databases">
        <authorList>
            <person name="Lanie J.A."/>
            <person name="Ng W.-L."/>
            <person name="Kazmierczak K.M."/>
            <person name="Andrzejewski T.M."/>
            <person name="Davidsen T.M."/>
            <person name="Wayne K.J."/>
            <person name="Tettelin H."/>
            <person name="Glass J.I."/>
            <person name="Rusch D."/>
            <person name="Podicherti R."/>
            <person name="Tsui H.-C.T."/>
            <person name="Winkler M.E."/>
        </authorList>
    </citation>
    <scope>NUCLEOTIDE SEQUENCE</scope>
</reference>
<proteinExistence type="predicted"/>
<protein>
    <submittedName>
        <fullName evidence="1">Uncharacterized protein</fullName>
    </submittedName>
</protein>
<dbReference type="EMBL" id="UINC01036913">
    <property type="protein sequence ID" value="SVB31599.1"/>
    <property type="molecule type" value="Genomic_DNA"/>
</dbReference>
<gene>
    <name evidence="1" type="ORF">METZ01_LOCUS184453</name>
</gene>